<evidence type="ECO:0000256" key="1">
    <source>
        <dbReference type="SAM" id="MobiDB-lite"/>
    </source>
</evidence>
<feature type="compositionally biased region" description="Low complexity" evidence="1">
    <location>
        <begin position="114"/>
        <end position="138"/>
    </location>
</feature>
<keyword evidence="4" id="KW-1185">Reference proteome</keyword>
<evidence type="ECO:0000313" key="4">
    <source>
        <dbReference type="Proteomes" id="UP000489600"/>
    </source>
</evidence>
<gene>
    <name evidence="3" type="ORF">ANE_LOCUS13493</name>
</gene>
<feature type="compositionally biased region" description="Low complexity" evidence="1">
    <location>
        <begin position="19"/>
        <end position="28"/>
    </location>
</feature>
<feature type="compositionally biased region" description="Basic residues" evidence="1">
    <location>
        <begin position="150"/>
        <end position="162"/>
    </location>
</feature>
<reference evidence="3" key="1">
    <citation type="submission" date="2019-07" db="EMBL/GenBank/DDBJ databases">
        <authorList>
            <person name="Dittberner H."/>
        </authorList>
    </citation>
    <scope>NUCLEOTIDE SEQUENCE [LARGE SCALE GENOMIC DNA]</scope>
</reference>
<dbReference type="PANTHER" id="PTHR34799:SF2">
    <property type="entry name" value="OS07G0656300 PROTEIN"/>
    <property type="match status" value="1"/>
</dbReference>
<dbReference type="OrthoDB" id="515857at2759"/>
<feature type="region of interest" description="Disordered" evidence="1">
    <location>
        <begin position="96"/>
        <end position="162"/>
    </location>
</feature>
<name>A0A565BPC0_9BRAS</name>
<protein>
    <recommendedName>
        <fullName evidence="2">HTH three-helical bundle domain-containing protein</fullName>
    </recommendedName>
</protein>
<accession>A0A565BPC0</accession>
<sequence>MNEFPSSIDREVASSLLLLSSGPSSSDRSGSEGKTVSVSESYGQGSLSLSLSFVSSETRSCESVLSNNVSYRKRSEYDFMNFKIAKKSRTNVIWSSVDSKPTNSKNHELDDNLSKCSSNSKEESCLSTGSSEISSTASRIKTISHEKPHRESKKRESHRSSSIRRRAVKILEFLSNGYSSEVKIRQVLGDSADTSKALRMLLKMGNVKRSGAGGKHEPFVYKIA</sequence>
<dbReference type="EMBL" id="CABITT030000004">
    <property type="protein sequence ID" value="VVB03049.1"/>
    <property type="molecule type" value="Genomic_DNA"/>
</dbReference>
<feature type="domain" description="HTH three-helical bundle" evidence="2">
    <location>
        <begin position="160"/>
        <end position="200"/>
    </location>
</feature>
<dbReference type="PANTHER" id="PTHR34799">
    <property type="entry name" value="OS07G0656300 PROTEIN"/>
    <property type="match status" value="1"/>
</dbReference>
<dbReference type="InterPro" id="IPR057523">
    <property type="entry name" value="HTH_74"/>
</dbReference>
<evidence type="ECO:0000313" key="3">
    <source>
        <dbReference type="EMBL" id="VVB03049.1"/>
    </source>
</evidence>
<comment type="caution">
    <text evidence="3">The sequence shown here is derived from an EMBL/GenBank/DDBJ whole genome shotgun (WGS) entry which is preliminary data.</text>
</comment>
<proteinExistence type="predicted"/>
<dbReference type="AlphaFoldDB" id="A0A565BPC0"/>
<dbReference type="Proteomes" id="UP000489600">
    <property type="component" value="Unassembled WGS sequence"/>
</dbReference>
<organism evidence="3 4">
    <name type="scientific">Arabis nemorensis</name>
    <dbReference type="NCBI Taxonomy" id="586526"/>
    <lineage>
        <taxon>Eukaryota</taxon>
        <taxon>Viridiplantae</taxon>
        <taxon>Streptophyta</taxon>
        <taxon>Embryophyta</taxon>
        <taxon>Tracheophyta</taxon>
        <taxon>Spermatophyta</taxon>
        <taxon>Magnoliopsida</taxon>
        <taxon>eudicotyledons</taxon>
        <taxon>Gunneridae</taxon>
        <taxon>Pentapetalae</taxon>
        <taxon>rosids</taxon>
        <taxon>malvids</taxon>
        <taxon>Brassicales</taxon>
        <taxon>Brassicaceae</taxon>
        <taxon>Arabideae</taxon>
        <taxon>Arabis</taxon>
    </lineage>
</organism>
<dbReference type="Pfam" id="PF25370">
    <property type="entry name" value="HTH_74"/>
    <property type="match status" value="1"/>
</dbReference>
<feature type="region of interest" description="Disordered" evidence="1">
    <location>
        <begin position="19"/>
        <end position="44"/>
    </location>
</feature>
<evidence type="ECO:0000259" key="2">
    <source>
        <dbReference type="Pfam" id="PF25370"/>
    </source>
</evidence>